<organism evidence="1 2">
    <name type="scientific">Streptomyces thermospinosisporus</name>
    <dbReference type="NCBI Taxonomy" id="161482"/>
    <lineage>
        <taxon>Bacteria</taxon>
        <taxon>Bacillati</taxon>
        <taxon>Actinomycetota</taxon>
        <taxon>Actinomycetes</taxon>
        <taxon>Kitasatosporales</taxon>
        <taxon>Streptomycetaceae</taxon>
        <taxon>Streptomyces</taxon>
    </lineage>
</organism>
<dbReference type="EMBL" id="BAAAIZ010000030">
    <property type="protein sequence ID" value="GAA1422557.1"/>
    <property type="molecule type" value="Genomic_DNA"/>
</dbReference>
<name>A0ABN1YTX6_9ACTN</name>
<evidence type="ECO:0000313" key="1">
    <source>
        <dbReference type="EMBL" id="GAA1422557.1"/>
    </source>
</evidence>
<sequence length="297" mass="32993">MDPAHTTEDPVRQHIAAWFDRARATGTPRSAVEERAVHEPRLLHDLSCRPHLAGLTTDAAMCDALCGLCLDFPCALSIRRADLYGMLVARLEPQASPGRGHRGAPLPPFAGDMGQDRMYRALAHRMLWQDTLALDRREMLDAVASTLASMSQKTGLGSPEQACETLLARGRLLRRDAEADTVAFIHVMLRDYFGAHADYFGAHAVIDDGDPAPLIAHAHRDDWAEVVQLTATWADVPLRTRLLTGLMRRADAEPEHRAYLDRLAKACLEQGMARPGDSRRMDESLRTAILRRADRHT</sequence>
<protein>
    <submittedName>
        <fullName evidence="1">Uncharacterized protein</fullName>
    </submittedName>
</protein>
<accession>A0ABN1YTX6</accession>
<comment type="caution">
    <text evidence="1">The sequence shown here is derived from an EMBL/GenBank/DDBJ whole genome shotgun (WGS) entry which is preliminary data.</text>
</comment>
<keyword evidence="2" id="KW-1185">Reference proteome</keyword>
<reference evidence="1 2" key="1">
    <citation type="journal article" date="2019" name="Int. J. Syst. Evol. Microbiol.">
        <title>The Global Catalogue of Microorganisms (GCM) 10K type strain sequencing project: providing services to taxonomists for standard genome sequencing and annotation.</title>
        <authorList>
            <consortium name="The Broad Institute Genomics Platform"/>
            <consortium name="The Broad Institute Genome Sequencing Center for Infectious Disease"/>
            <person name="Wu L."/>
            <person name="Ma J."/>
        </authorList>
    </citation>
    <scope>NUCLEOTIDE SEQUENCE [LARGE SCALE GENOMIC DNA]</scope>
    <source>
        <strain evidence="1 2">JCM 11756</strain>
    </source>
</reference>
<dbReference type="RefSeq" id="WP_344012370.1">
    <property type="nucleotide sequence ID" value="NZ_BAAAIZ010000030.1"/>
</dbReference>
<dbReference type="Proteomes" id="UP001500973">
    <property type="component" value="Unassembled WGS sequence"/>
</dbReference>
<evidence type="ECO:0000313" key="2">
    <source>
        <dbReference type="Proteomes" id="UP001500973"/>
    </source>
</evidence>
<proteinExistence type="predicted"/>
<gene>
    <name evidence="1" type="ORF">GCM10009601_24270</name>
</gene>